<sequence>MVKSIYILKKIYENLENLFARLSSREFKLLLILGFIFGFFLIYIVFFEKIQDKNLQLQHHLQDLQVKYNDNEALLNENKETKYDFSLQEKLTYFSQDYQNKIKQIEQNLYTIKAKNLKFQTLHQKDDFFTFYEIRLEFISDFASMIKFINGLENDVKIKNLELKKEKENIKVSINLIFALV</sequence>
<keyword evidence="1" id="KW-1133">Transmembrane helix</keyword>
<proteinExistence type="predicted"/>
<organism evidence="2 4">
    <name type="scientific">Campylobacter volucris</name>
    <dbReference type="NCBI Taxonomy" id="1031542"/>
    <lineage>
        <taxon>Bacteria</taxon>
        <taxon>Pseudomonadati</taxon>
        <taxon>Campylobacterota</taxon>
        <taxon>Epsilonproteobacteria</taxon>
        <taxon>Campylobacterales</taxon>
        <taxon>Campylobacteraceae</taxon>
        <taxon>Campylobacter</taxon>
    </lineage>
</organism>
<dbReference type="EMBL" id="VRMB01000031">
    <property type="protein sequence ID" value="TXK67451.1"/>
    <property type="molecule type" value="Genomic_DNA"/>
</dbReference>
<evidence type="ECO:0000256" key="1">
    <source>
        <dbReference type="SAM" id="Phobius"/>
    </source>
</evidence>
<evidence type="ECO:0000313" key="2">
    <source>
        <dbReference type="EMBL" id="QBL13563.1"/>
    </source>
</evidence>
<name>A0AAE5YJ56_9BACT</name>
<evidence type="ECO:0000313" key="4">
    <source>
        <dbReference type="Proteomes" id="UP000293421"/>
    </source>
</evidence>
<protein>
    <submittedName>
        <fullName evidence="2">Uncharacterized protein</fullName>
    </submittedName>
</protein>
<dbReference type="EMBL" id="CP037746">
    <property type="protein sequence ID" value="QBL13563.1"/>
    <property type="molecule type" value="Genomic_DNA"/>
</dbReference>
<dbReference type="RefSeq" id="WP_039665521.1">
    <property type="nucleotide sequence ID" value="NZ_CP037746.1"/>
</dbReference>
<evidence type="ECO:0000313" key="3">
    <source>
        <dbReference type="EMBL" id="TXK67451.1"/>
    </source>
</evidence>
<reference evidence="2 4" key="1">
    <citation type="submission" date="2019-02" db="EMBL/GenBank/DDBJ databases">
        <title>Use of ANI for Rapid Identification of Enteric Bacteria.</title>
        <authorList>
            <person name="Pruckler J."/>
            <person name="Lane C."/>
            <person name="Aubert R."/>
        </authorList>
    </citation>
    <scope>NUCLEOTIDE SEQUENCE [LARGE SCALE GENOMIC DNA]</scope>
    <source>
        <strain evidence="2 4">2014D-0083</strain>
    </source>
</reference>
<keyword evidence="1" id="KW-0472">Membrane</keyword>
<gene>
    <name evidence="2" type="ORF">A9460_04150</name>
    <name evidence="3" type="ORF">FVD15_05900</name>
</gene>
<keyword evidence="5" id="KW-1185">Reference proteome</keyword>
<dbReference type="Proteomes" id="UP000293421">
    <property type="component" value="Chromosome"/>
</dbReference>
<accession>A0AAE5YJ56</accession>
<dbReference type="Proteomes" id="UP000321325">
    <property type="component" value="Unassembled WGS sequence"/>
</dbReference>
<feature type="transmembrane region" description="Helical" evidence="1">
    <location>
        <begin position="29"/>
        <end position="47"/>
    </location>
</feature>
<dbReference type="AlphaFoldDB" id="A0AAE5YJ56"/>
<reference evidence="3 5" key="2">
    <citation type="submission" date="2019-08" db="EMBL/GenBank/DDBJ databases">
        <title>Rapid identification of Enteric Bacteria from Whole Genome Sequences (WGS) using Average Nucleotide Identity (ANI).</title>
        <authorList>
            <person name="Lane C."/>
        </authorList>
    </citation>
    <scope>NUCLEOTIDE SEQUENCE [LARGE SCALE GENOMIC DNA]</scope>
    <source>
        <strain evidence="3 5">2010D-8464</strain>
    </source>
</reference>
<keyword evidence="1" id="KW-0812">Transmembrane</keyword>
<dbReference type="GeneID" id="66287470"/>
<evidence type="ECO:0000313" key="5">
    <source>
        <dbReference type="Proteomes" id="UP000321325"/>
    </source>
</evidence>